<comment type="function">
    <text evidence="7">Forms chloride channels.</text>
</comment>
<keyword evidence="3 7" id="KW-1133">Transmembrane helix</keyword>
<keyword evidence="2 7" id="KW-0812">Transmembrane</keyword>
<organism evidence="9 10">
    <name type="scientific">Denticeps clupeoides</name>
    <name type="common">denticle herring</name>
    <dbReference type="NCBI Taxonomy" id="299321"/>
    <lineage>
        <taxon>Eukaryota</taxon>
        <taxon>Metazoa</taxon>
        <taxon>Chordata</taxon>
        <taxon>Craniata</taxon>
        <taxon>Vertebrata</taxon>
        <taxon>Euteleostomi</taxon>
        <taxon>Actinopterygii</taxon>
        <taxon>Neopterygii</taxon>
        <taxon>Teleostei</taxon>
        <taxon>Clupei</taxon>
        <taxon>Clupeiformes</taxon>
        <taxon>Denticipitoidei</taxon>
        <taxon>Denticipitidae</taxon>
        <taxon>Denticeps</taxon>
    </lineage>
</organism>
<dbReference type="Ensembl" id="ENSDCDT00010054537.1">
    <property type="protein sequence ID" value="ENSDCDP00010044437.1"/>
    <property type="gene ID" value="ENSDCDG00010027498.1"/>
</dbReference>
<feature type="compositionally biased region" description="Polar residues" evidence="8">
    <location>
        <begin position="502"/>
        <end position="514"/>
    </location>
</feature>
<evidence type="ECO:0000256" key="8">
    <source>
        <dbReference type="SAM" id="MobiDB-lite"/>
    </source>
</evidence>
<dbReference type="InterPro" id="IPR000615">
    <property type="entry name" value="Bestrophin"/>
</dbReference>
<dbReference type="GO" id="GO:0005886">
    <property type="term" value="C:plasma membrane"/>
    <property type="evidence" value="ECO:0007669"/>
    <property type="project" value="UniProtKB-SubCell"/>
</dbReference>
<evidence type="ECO:0000313" key="9">
    <source>
        <dbReference type="Ensembl" id="ENSDCDP00010044437.1"/>
    </source>
</evidence>
<reference evidence="9" key="2">
    <citation type="submission" date="2025-08" db="UniProtKB">
        <authorList>
            <consortium name="Ensembl"/>
        </authorList>
    </citation>
    <scope>IDENTIFICATION</scope>
</reference>
<sequence length="703" mass="77990">MTVTYSRTVANAGLGTFSQLLLRWRGSIYKLLYRELLIFTGLYCALSVTYRFLLNEEQRRLFEKLAIYCDQYANLIPVSFVLGFYVTLVVSRWWGQFESVPWPDRLAALVGGHVRGEDEGGRLTRRTLMRYANLSGVLIYRSVSTAVYKRFPTMEHLVQAGLMTAEELRQLEDLPSPHNKFWVPCTWFVNLALRARTEGRINNDVALTALLAELNTVRSQCMKLYSYDWISLPLVYTQVVTVAVYSFFLACLIGRQFLDPSQGYAGHNLDFYLPVFTLLQFFFYVGWLKVAEQLINPFGEDDDDFETNWLVDRNLQVSLLSVDEMYDSVPLVERDKYWNESEPQPPYTAASAEHRKPSFMGSALDVSVPKEEMEFQSNLEQIKEHEEANHSTPLLGNLSRLLGVQSPSFSRSSPGSRVSLLRRRPRAPFSRFPLYLHPDAPSHPEHSRHAHLQDKDMDYAFSSIPMQERPGFYSCPQTPIHSVPPPVPRPRLIRRTQGDWAHSSTSLTHPTAGSQMLPPDTPGFLPPPPSSAFPWLGGDGEHPSYPMFSFPDPIPELSNPSKTKPSHGLLARRPLLSHLSLESPPSAEGQPGTPGARAVGGGVERVFSFTPPSRPAAQTITSSSTSVNIPNSTSTTAGNLCNGTSHTGGGLINNNSAGASPTNTQQAAGQHNGITDSRMSLAEDLLGGVVVQSGTGVSVEASV</sequence>
<evidence type="ECO:0000256" key="1">
    <source>
        <dbReference type="ARBA" id="ARBA00004370"/>
    </source>
</evidence>
<keyword evidence="10" id="KW-1185">Reference proteome</keyword>
<evidence type="ECO:0000256" key="6">
    <source>
        <dbReference type="ARBA" id="ARBA00034769"/>
    </source>
</evidence>
<keyword evidence="7" id="KW-1003">Cell membrane</keyword>
<evidence type="ECO:0000256" key="5">
    <source>
        <dbReference type="ARBA" id="ARBA00024167"/>
    </source>
</evidence>
<feature type="region of interest" description="Disordered" evidence="8">
    <location>
        <begin position="580"/>
        <end position="631"/>
    </location>
</feature>
<dbReference type="GeneTree" id="ENSGT00940000158650"/>
<dbReference type="Pfam" id="PF01062">
    <property type="entry name" value="Bestrophin"/>
    <property type="match status" value="1"/>
</dbReference>
<reference evidence="9 10" key="1">
    <citation type="submission" date="2020-06" db="EMBL/GenBank/DDBJ databases">
        <authorList>
            <consortium name="Wellcome Sanger Institute Data Sharing"/>
        </authorList>
    </citation>
    <scope>NUCLEOTIDE SEQUENCE [LARGE SCALE GENOMIC DNA]</scope>
</reference>
<reference evidence="9" key="3">
    <citation type="submission" date="2025-09" db="UniProtKB">
        <authorList>
            <consortium name="Ensembl"/>
        </authorList>
    </citation>
    <scope>IDENTIFICATION</scope>
</reference>
<name>A0AAY4DFX3_9TELE</name>
<feature type="transmembrane region" description="Helical" evidence="7">
    <location>
        <begin position="31"/>
        <end position="54"/>
    </location>
</feature>
<dbReference type="RefSeq" id="XP_028814337.1">
    <property type="nucleotide sequence ID" value="XM_028958504.1"/>
</dbReference>
<dbReference type="RefSeq" id="XP_028814333.1">
    <property type="nucleotide sequence ID" value="XM_028958500.1"/>
</dbReference>
<accession>A0AAY4DFX3</accession>
<comment type="similarity">
    <text evidence="6 7">Belongs to the anion channel-forming bestrophin (TC 1.A.46) family. Calcium-sensitive chloride channel subfamily.</text>
</comment>
<feature type="compositionally biased region" description="Pro residues" evidence="8">
    <location>
        <begin position="519"/>
        <end position="531"/>
    </location>
</feature>
<evidence type="ECO:0000256" key="2">
    <source>
        <dbReference type="ARBA" id="ARBA00022692"/>
    </source>
</evidence>
<gene>
    <name evidence="9" type="primary">BEST1</name>
</gene>
<keyword evidence="4 7" id="KW-0472">Membrane</keyword>
<evidence type="ECO:0000256" key="3">
    <source>
        <dbReference type="ARBA" id="ARBA00022989"/>
    </source>
</evidence>
<feature type="compositionally biased region" description="Polar residues" evidence="8">
    <location>
        <begin position="616"/>
        <end position="631"/>
    </location>
</feature>
<keyword evidence="7" id="KW-0406">Ion transport</keyword>
<comment type="catalytic activity">
    <reaction evidence="5">
        <text>chloride(in) = chloride(out)</text>
        <dbReference type="Rhea" id="RHEA:29823"/>
        <dbReference type="ChEBI" id="CHEBI:17996"/>
    </reaction>
</comment>
<feature type="transmembrane region" description="Helical" evidence="7">
    <location>
        <begin position="235"/>
        <end position="257"/>
    </location>
</feature>
<keyword evidence="7" id="KW-0869">Chloride channel</keyword>
<dbReference type="GeneID" id="114767035"/>
<keyword evidence="7" id="KW-0407">Ion channel</keyword>
<proteinExistence type="inferred from homology"/>
<dbReference type="InterPro" id="IPR021134">
    <property type="entry name" value="Bestrophin-like"/>
</dbReference>
<comment type="subcellular location">
    <subcellularLocation>
        <location evidence="7">Cell membrane</location>
        <topology evidence="7">Multi-pass membrane protein</topology>
    </subcellularLocation>
    <subcellularLocation>
        <location evidence="1">Membrane</location>
    </subcellularLocation>
</comment>
<dbReference type="Proteomes" id="UP000694580">
    <property type="component" value="Chromosome 17"/>
</dbReference>
<dbReference type="PANTHER" id="PTHR10736:SF4">
    <property type="entry name" value="BESTROPHIN-1"/>
    <property type="match status" value="1"/>
</dbReference>
<protein>
    <recommendedName>
        <fullName evidence="7">Bestrophin homolog</fullName>
    </recommendedName>
</protein>
<keyword evidence="7" id="KW-0813">Transport</keyword>
<feature type="region of interest" description="Disordered" evidence="8">
    <location>
        <begin position="499"/>
        <end position="568"/>
    </location>
</feature>
<dbReference type="GO" id="GO:0034707">
    <property type="term" value="C:chloride channel complex"/>
    <property type="evidence" value="ECO:0007669"/>
    <property type="project" value="UniProtKB-KW"/>
</dbReference>
<feature type="transmembrane region" description="Helical" evidence="7">
    <location>
        <begin position="269"/>
        <end position="287"/>
    </location>
</feature>
<keyword evidence="7" id="KW-0868">Chloride</keyword>
<dbReference type="PANTHER" id="PTHR10736">
    <property type="entry name" value="BESTROPHIN"/>
    <property type="match status" value="1"/>
</dbReference>
<evidence type="ECO:0000256" key="7">
    <source>
        <dbReference type="RuleBase" id="RU363126"/>
    </source>
</evidence>
<dbReference type="RefSeq" id="XP_028814334.1">
    <property type="nucleotide sequence ID" value="XM_028958501.1"/>
</dbReference>
<evidence type="ECO:0000256" key="4">
    <source>
        <dbReference type="ARBA" id="ARBA00023136"/>
    </source>
</evidence>
<dbReference type="RefSeq" id="XP_028814335.1">
    <property type="nucleotide sequence ID" value="XM_028958502.1"/>
</dbReference>
<dbReference type="GO" id="GO:0005254">
    <property type="term" value="F:chloride channel activity"/>
    <property type="evidence" value="ECO:0007669"/>
    <property type="project" value="UniProtKB-KW"/>
</dbReference>
<dbReference type="AlphaFoldDB" id="A0AAY4DFX3"/>
<feature type="transmembrane region" description="Helical" evidence="7">
    <location>
        <begin position="75"/>
        <end position="94"/>
    </location>
</feature>
<evidence type="ECO:0000313" key="10">
    <source>
        <dbReference type="Proteomes" id="UP000694580"/>
    </source>
</evidence>